<proteinExistence type="predicted"/>
<protein>
    <submittedName>
        <fullName evidence="3">HNHc domain containing protein</fullName>
    </submittedName>
</protein>
<organism evidence="3">
    <name type="scientific">uncultured Caudovirales phage</name>
    <dbReference type="NCBI Taxonomy" id="2100421"/>
    <lineage>
        <taxon>Viruses</taxon>
        <taxon>Duplodnaviria</taxon>
        <taxon>Heunggongvirae</taxon>
        <taxon>Uroviricota</taxon>
        <taxon>Caudoviricetes</taxon>
        <taxon>Peduoviridae</taxon>
        <taxon>Maltschvirus</taxon>
        <taxon>Maltschvirus maltsch</taxon>
    </lineage>
</organism>
<dbReference type="EMBL" id="LR797091">
    <property type="protein sequence ID" value="CAB4186001.1"/>
    <property type="molecule type" value="Genomic_DNA"/>
</dbReference>
<name>A0A6J5QX91_9CAUD</name>
<evidence type="ECO:0000259" key="2">
    <source>
        <dbReference type="SMART" id="SM00507"/>
    </source>
</evidence>
<dbReference type="EMBL" id="LR797454">
    <property type="protein sequence ID" value="CAB4217082.1"/>
    <property type="molecule type" value="Genomic_DNA"/>
</dbReference>
<dbReference type="Pfam" id="PF01844">
    <property type="entry name" value="HNH"/>
    <property type="match status" value="1"/>
</dbReference>
<dbReference type="InterPro" id="IPR052892">
    <property type="entry name" value="NA-targeting_endonuclease"/>
</dbReference>
<evidence type="ECO:0000313" key="4">
    <source>
        <dbReference type="EMBL" id="CAB4194173.1"/>
    </source>
</evidence>
<dbReference type="InterPro" id="IPR003615">
    <property type="entry name" value="HNH_nuc"/>
</dbReference>
<feature type="domain" description="HNH nuclease" evidence="2">
    <location>
        <begin position="19"/>
        <end position="68"/>
    </location>
</feature>
<dbReference type="GO" id="GO:0003676">
    <property type="term" value="F:nucleic acid binding"/>
    <property type="evidence" value="ECO:0007669"/>
    <property type="project" value="InterPro"/>
</dbReference>
<dbReference type="InterPro" id="IPR002711">
    <property type="entry name" value="HNH"/>
</dbReference>
<accession>A0A6J5QX91</accession>
<dbReference type="Gene3D" id="1.10.30.50">
    <property type="match status" value="1"/>
</dbReference>
<dbReference type="PANTHER" id="PTHR33877">
    <property type="entry name" value="SLL1193 PROTEIN"/>
    <property type="match status" value="1"/>
</dbReference>
<dbReference type="PANTHER" id="PTHR33877:SF2">
    <property type="entry name" value="OS07G0170200 PROTEIN"/>
    <property type="match status" value="1"/>
</dbReference>
<evidence type="ECO:0000313" key="5">
    <source>
        <dbReference type="EMBL" id="CAB4217082.1"/>
    </source>
</evidence>
<feature type="region of interest" description="Disordered" evidence="1">
    <location>
        <begin position="89"/>
        <end position="115"/>
    </location>
</feature>
<dbReference type="SMART" id="SM00507">
    <property type="entry name" value="HNHc"/>
    <property type="match status" value="1"/>
</dbReference>
<sequence>MALMTNPNHRELGLQKWKDQRVRVLKRDNYTCAYCGLDANQVDHIIPRSAGGTHDLDNLVACCKQCNTRKGSKNEAVFLGRQSTPPVFSGNLSLSHTEVQQDSPFKTKPNQAHVG</sequence>
<dbReference type="CDD" id="cd00085">
    <property type="entry name" value="HNHc"/>
    <property type="match status" value="1"/>
</dbReference>
<dbReference type="GO" id="GO:0004519">
    <property type="term" value="F:endonuclease activity"/>
    <property type="evidence" value="ECO:0007669"/>
    <property type="project" value="InterPro"/>
</dbReference>
<evidence type="ECO:0000313" key="3">
    <source>
        <dbReference type="EMBL" id="CAB4186001.1"/>
    </source>
</evidence>
<dbReference type="GO" id="GO:0008270">
    <property type="term" value="F:zinc ion binding"/>
    <property type="evidence" value="ECO:0007669"/>
    <property type="project" value="InterPro"/>
</dbReference>
<reference evidence="3" key="1">
    <citation type="submission" date="2020-05" db="EMBL/GenBank/DDBJ databases">
        <authorList>
            <person name="Chiriac C."/>
            <person name="Salcher M."/>
            <person name="Ghai R."/>
            <person name="Kavagutti S V."/>
        </authorList>
    </citation>
    <scope>NUCLEOTIDE SEQUENCE</scope>
</reference>
<dbReference type="EMBL" id="LR797208">
    <property type="protein sequence ID" value="CAB4194173.1"/>
    <property type="molecule type" value="Genomic_DNA"/>
</dbReference>
<gene>
    <name evidence="3" type="ORF">UFOVP1135_11</name>
    <name evidence="4" type="ORF">UFOVP1253_4</name>
    <name evidence="5" type="ORF">UFOVP1495_9</name>
</gene>
<evidence type="ECO:0000256" key="1">
    <source>
        <dbReference type="SAM" id="MobiDB-lite"/>
    </source>
</evidence>